<comment type="caution">
    <text evidence="2">The sequence shown here is derived from an EMBL/GenBank/DDBJ whole genome shotgun (WGS) entry which is preliminary data.</text>
</comment>
<gene>
    <name evidence="2" type="ORF">B0J13DRAFT_524605</name>
</gene>
<keyword evidence="1" id="KW-0732">Signal</keyword>
<feature type="signal peptide" evidence="1">
    <location>
        <begin position="1"/>
        <end position="18"/>
    </location>
</feature>
<keyword evidence="3" id="KW-1185">Reference proteome</keyword>
<organism evidence="2 3">
    <name type="scientific">Dactylonectria estremocensis</name>
    <dbReference type="NCBI Taxonomy" id="1079267"/>
    <lineage>
        <taxon>Eukaryota</taxon>
        <taxon>Fungi</taxon>
        <taxon>Dikarya</taxon>
        <taxon>Ascomycota</taxon>
        <taxon>Pezizomycotina</taxon>
        <taxon>Sordariomycetes</taxon>
        <taxon>Hypocreomycetidae</taxon>
        <taxon>Hypocreales</taxon>
        <taxon>Nectriaceae</taxon>
        <taxon>Dactylonectria</taxon>
    </lineage>
</organism>
<proteinExistence type="predicted"/>
<evidence type="ECO:0000256" key="1">
    <source>
        <dbReference type="SAM" id="SignalP"/>
    </source>
</evidence>
<dbReference type="AlphaFoldDB" id="A0A9P9ETY5"/>
<feature type="chain" id="PRO_5040312272" evidence="1">
    <location>
        <begin position="19"/>
        <end position="108"/>
    </location>
</feature>
<reference evidence="2" key="1">
    <citation type="journal article" date="2021" name="Nat. Commun.">
        <title>Genetic determinants of endophytism in the Arabidopsis root mycobiome.</title>
        <authorList>
            <person name="Mesny F."/>
            <person name="Miyauchi S."/>
            <person name="Thiergart T."/>
            <person name="Pickel B."/>
            <person name="Atanasova L."/>
            <person name="Karlsson M."/>
            <person name="Huettel B."/>
            <person name="Barry K.W."/>
            <person name="Haridas S."/>
            <person name="Chen C."/>
            <person name="Bauer D."/>
            <person name="Andreopoulos W."/>
            <person name="Pangilinan J."/>
            <person name="LaButti K."/>
            <person name="Riley R."/>
            <person name="Lipzen A."/>
            <person name="Clum A."/>
            <person name="Drula E."/>
            <person name="Henrissat B."/>
            <person name="Kohler A."/>
            <person name="Grigoriev I.V."/>
            <person name="Martin F.M."/>
            <person name="Hacquard S."/>
        </authorList>
    </citation>
    <scope>NUCLEOTIDE SEQUENCE</scope>
    <source>
        <strain evidence="2">MPI-CAGE-AT-0021</strain>
    </source>
</reference>
<evidence type="ECO:0000313" key="2">
    <source>
        <dbReference type="EMBL" id="KAH7146873.1"/>
    </source>
</evidence>
<dbReference type="Proteomes" id="UP000717696">
    <property type="component" value="Unassembled WGS sequence"/>
</dbReference>
<sequence>MILALLALDPFTMGLGKAQRPGDQEVWWFCLLYTEDTENVVLFVNQDTRLVFATPFILDFLALRKEFEELEPVIAVSELDEGEFGDNHGEGAVLMRCYQSMYKSFAFS</sequence>
<evidence type="ECO:0000313" key="3">
    <source>
        <dbReference type="Proteomes" id="UP000717696"/>
    </source>
</evidence>
<name>A0A9P9ETY5_9HYPO</name>
<accession>A0A9P9ETY5</accession>
<protein>
    <submittedName>
        <fullName evidence="2">Uncharacterized protein</fullName>
    </submittedName>
</protein>
<dbReference type="EMBL" id="JAGMUU010000008">
    <property type="protein sequence ID" value="KAH7146873.1"/>
    <property type="molecule type" value="Genomic_DNA"/>
</dbReference>